<evidence type="ECO:0000313" key="1">
    <source>
        <dbReference type="EMBL" id="KAJ8675855.1"/>
    </source>
</evidence>
<gene>
    <name evidence="1" type="ORF">QAD02_011641</name>
</gene>
<dbReference type="EMBL" id="CM056742">
    <property type="protein sequence ID" value="KAJ8675855.1"/>
    <property type="molecule type" value="Genomic_DNA"/>
</dbReference>
<proteinExistence type="predicted"/>
<sequence length="139" mass="15811">MSAVNDLLKLFRRHPQGDYGDLPLDSSTLMKTPKDVERDIILSLSHERGERTIKSVMSHILTNKLGRCYNWHGIKNKENFSVLPVTKVLMNIFVTGGLANQYEIEHAIREWLRRSGIRRAMYPPLENGSSGESSNDDDA</sequence>
<comment type="caution">
    <text evidence="1">The sequence shown here is derived from an EMBL/GenBank/DDBJ whole genome shotgun (WGS) entry which is preliminary data.</text>
</comment>
<evidence type="ECO:0000313" key="2">
    <source>
        <dbReference type="Proteomes" id="UP001239111"/>
    </source>
</evidence>
<reference evidence="1" key="1">
    <citation type="submission" date="2023-04" db="EMBL/GenBank/DDBJ databases">
        <title>A chromosome-level genome assembly of the parasitoid wasp Eretmocerus hayati.</title>
        <authorList>
            <person name="Zhong Y."/>
            <person name="Liu S."/>
            <person name="Liu Y."/>
        </authorList>
    </citation>
    <scope>NUCLEOTIDE SEQUENCE</scope>
    <source>
        <strain evidence="1">ZJU_SS_LIU_2023</strain>
    </source>
</reference>
<keyword evidence="2" id="KW-1185">Reference proteome</keyword>
<protein>
    <submittedName>
        <fullName evidence="1">Uncharacterized protein</fullName>
    </submittedName>
</protein>
<accession>A0ACC2P256</accession>
<dbReference type="Proteomes" id="UP001239111">
    <property type="component" value="Chromosome 2"/>
</dbReference>
<name>A0ACC2P256_9HYME</name>
<organism evidence="1 2">
    <name type="scientific">Eretmocerus hayati</name>
    <dbReference type="NCBI Taxonomy" id="131215"/>
    <lineage>
        <taxon>Eukaryota</taxon>
        <taxon>Metazoa</taxon>
        <taxon>Ecdysozoa</taxon>
        <taxon>Arthropoda</taxon>
        <taxon>Hexapoda</taxon>
        <taxon>Insecta</taxon>
        <taxon>Pterygota</taxon>
        <taxon>Neoptera</taxon>
        <taxon>Endopterygota</taxon>
        <taxon>Hymenoptera</taxon>
        <taxon>Apocrita</taxon>
        <taxon>Proctotrupomorpha</taxon>
        <taxon>Chalcidoidea</taxon>
        <taxon>Aphelinidae</taxon>
        <taxon>Aphelininae</taxon>
        <taxon>Eretmocerus</taxon>
    </lineage>
</organism>